<feature type="compositionally biased region" description="Polar residues" evidence="1">
    <location>
        <begin position="43"/>
        <end position="57"/>
    </location>
</feature>
<evidence type="ECO:0000256" key="1">
    <source>
        <dbReference type="SAM" id="MobiDB-lite"/>
    </source>
</evidence>
<name>A0AAW2I1M5_9NEOP</name>
<dbReference type="AlphaFoldDB" id="A0AAW2I1M5"/>
<feature type="compositionally biased region" description="Basic and acidic residues" evidence="1">
    <location>
        <begin position="31"/>
        <end position="42"/>
    </location>
</feature>
<evidence type="ECO:0000313" key="2">
    <source>
        <dbReference type="EMBL" id="KAL0276079.1"/>
    </source>
</evidence>
<organism evidence="2">
    <name type="scientific">Menopon gallinae</name>
    <name type="common">poultry shaft louse</name>
    <dbReference type="NCBI Taxonomy" id="328185"/>
    <lineage>
        <taxon>Eukaryota</taxon>
        <taxon>Metazoa</taxon>
        <taxon>Ecdysozoa</taxon>
        <taxon>Arthropoda</taxon>
        <taxon>Hexapoda</taxon>
        <taxon>Insecta</taxon>
        <taxon>Pterygota</taxon>
        <taxon>Neoptera</taxon>
        <taxon>Paraneoptera</taxon>
        <taxon>Psocodea</taxon>
        <taxon>Troctomorpha</taxon>
        <taxon>Phthiraptera</taxon>
        <taxon>Amblycera</taxon>
        <taxon>Menoponidae</taxon>
        <taxon>Menopon</taxon>
    </lineage>
</organism>
<sequence length="144" mass="16980">MGVRESVVQQSQEFPPTDPEAGHGPLNPEMLSREIYRRDRSIRSSQPPEKSLSQPQHPWTREEFLKIWMTSDSFHNLLKNADERVRPHGGRDNSTGYMGRCCSILNRLRYNRKTLKTKKVAHWYGWNFDKTRISGWKNRIVSLR</sequence>
<accession>A0AAW2I1M5</accession>
<reference evidence="2" key="1">
    <citation type="journal article" date="2024" name="Gigascience">
        <title>Chromosome-level genome of the poultry shaft louse Menopon gallinae provides insight into the host-switching and adaptive evolution of parasitic lice.</title>
        <authorList>
            <person name="Xu Y."/>
            <person name="Ma L."/>
            <person name="Liu S."/>
            <person name="Liang Y."/>
            <person name="Liu Q."/>
            <person name="He Z."/>
            <person name="Tian L."/>
            <person name="Duan Y."/>
            <person name="Cai W."/>
            <person name="Li H."/>
            <person name="Song F."/>
        </authorList>
    </citation>
    <scope>NUCLEOTIDE SEQUENCE</scope>
    <source>
        <strain evidence="2">Cailab_2023a</strain>
    </source>
</reference>
<feature type="region of interest" description="Disordered" evidence="1">
    <location>
        <begin position="1"/>
        <end position="58"/>
    </location>
</feature>
<gene>
    <name evidence="2" type="ORF">PYX00_003739</name>
</gene>
<dbReference type="EMBL" id="JARGDH010000002">
    <property type="protein sequence ID" value="KAL0276079.1"/>
    <property type="molecule type" value="Genomic_DNA"/>
</dbReference>
<protein>
    <submittedName>
        <fullName evidence="2">Uncharacterized protein</fullName>
    </submittedName>
</protein>
<proteinExistence type="predicted"/>
<comment type="caution">
    <text evidence="2">The sequence shown here is derived from an EMBL/GenBank/DDBJ whole genome shotgun (WGS) entry which is preliminary data.</text>
</comment>